<dbReference type="GO" id="GO:0008235">
    <property type="term" value="F:metalloexopeptidase activity"/>
    <property type="evidence" value="ECO:0007669"/>
    <property type="project" value="InterPro"/>
</dbReference>
<dbReference type="GeneID" id="80426649"/>
<dbReference type="Proteomes" id="UP000273811">
    <property type="component" value="Unassembled WGS sequence"/>
</dbReference>
<dbReference type="InterPro" id="IPR007484">
    <property type="entry name" value="Peptidase_M28"/>
</dbReference>
<dbReference type="OrthoDB" id="9762302at2"/>
<proteinExistence type="predicted"/>
<evidence type="ECO:0000259" key="2">
    <source>
        <dbReference type="Pfam" id="PF04389"/>
    </source>
</evidence>
<dbReference type="PANTHER" id="PTHR12147:SF26">
    <property type="entry name" value="PEPTIDASE M28 DOMAIN-CONTAINING PROTEIN"/>
    <property type="match status" value="1"/>
</dbReference>
<comment type="caution">
    <text evidence="4">The sequence shown here is derived from an EMBL/GenBank/DDBJ whole genome shotgun (WGS) entry which is preliminary data.</text>
</comment>
<dbReference type="InterPro" id="IPR054470">
    <property type="entry name" value="FIMAH_dom"/>
</dbReference>
<dbReference type="Gene3D" id="3.40.630.10">
    <property type="entry name" value="Zn peptidases"/>
    <property type="match status" value="1"/>
</dbReference>
<feature type="domain" description="FIMAH" evidence="3">
    <location>
        <begin position="48"/>
        <end position="126"/>
    </location>
</feature>
<dbReference type="InterPro" id="IPR045175">
    <property type="entry name" value="M28_fam"/>
</dbReference>
<protein>
    <submittedName>
        <fullName evidence="4">M28 family peptidase</fullName>
    </submittedName>
</protein>
<dbReference type="Pfam" id="PF04389">
    <property type="entry name" value="Peptidase_M28"/>
    <property type="match status" value="1"/>
</dbReference>
<dbReference type="CDD" id="cd02133">
    <property type="entry name" value="PA_C5a_like"/>
    <property type="match status" value="1"/>
</dbReference>
<dbReference type="Gene3D" id="3.50.30.30">
    <property type="match status" value="1"/>
</dbReference>
<dbReference type="RefSeq" id="WP_120072089.1">
    <property type="nucleotide sequence ID" value="NZ_CP126113.1"/>
</dbReference>
<dbReference type="GO" id="GO:0006508">
    <property type="term" value="P:proteolysis"/>
    <property type="evidence" value="ECO:0007669"/>
    <property type="project" value="InterPro"/>
</dbReference>
<evidence type="ECO:0000259" key="1">
    <source>
        <dbReference type="Pfam" id="PF02225"/>
    </source>
</evidence>
<evidence type="ECO:0000313" key="5">
    <source>
        <dbReference type="Proteomes" id="UP000273811"/>
    </source>
</evidence>
<dbReference type="InterPro" id="IPR046450">
    <property type="entry name" value="PA_dom_sf"/>
</dbReference>
<dbReference type="Pfam" id="PF22888">
    <property type="entry name" value="FIMAH"/>
    <property type="match status" value="1"/>
</dbReference>
<dbReference type="EMBL" id="QYTU02000013">
    <property type="protein sequence ID" value="RWR11916.1"/>
    <property type="molecule type" value="Genomic_DNA"/>
</dbReference>
<name>A0A443IUZ6_9BACI</name>
<evidence type="ECO:0000259" key="3">
    <source>
        <dbReference type="Pfam" id="PF22888"/>
    </source>
</evidence>
<dbReference type="InterPro" id="IPR003137">
    <property type="entry name" value="PA_domain"/>
</dbReference>
<dbReference type="Pfam" id="PF02225">
    <property type="entry name" value="PA"/>
    <property type="match status" value="1"/>
</dbReference>
<sequence length="541" mass="59059">MKIRRFGAFMSAVLISSTLVGFSPKNIEYNNPGTAAIAEEQLEASIVNLQALLDRMEKDGDIASPAVARTLKTHVTAVGHYENSKSYKKAIKHMESFHVLLNSYESKRMVSENAANLLRDYADALISKWDVIFDSGRVMDYLHQLSVEIGPRVAGTEGEKKAAEYLKSQFQSLGYDTSIQEFAINNRTERTLRILTNNKEIALGAATGSAVTGEKGVTGAIYHAGLGQPGDFSDDAKGKIALVQRGENSFWEKVQNATDAGAIGVVIYDNVDSLSPLRPTLNNNSSIPVVGTTKELGESILAQLSKGEVKANLVIHTHTNQTSQNVIAVKKPKNVVNPEIVYITSHYDSVPYSPGANDDGSGTSTIVELARTLKNFPTDKELRFIAFGAEEIGLVGSNYYVNNLPKEDIDRSLINFQMEMLGAKYEPASYLAVNTVDGKANTAWDYTNAAFDKLGKDKEKLILFRRGSSDHVPFHNAGITAACFNMGTSDGGLEPEYHTYHDTIENVSPERIQFAGDIISKAIFDFLADHNSQGKVLDEAS</sequence>
<dbReference type="SUPFAM" id="SSF53187">
    <property type="entry name" value="Zn-dependent exopeptidases"/>
    <property type="match status" value="1"/>
</dbReference>
<feature type="domain" description="PA" evidence="1">
    <location>
        <begin position="226"/>
        <end position="300"/>
    </location>
</feature>
<accession>A0A443IUZ6</accession>
<reference evidence="4" key="1">
    <citation type="submission" date="2018-12" db="EMBL/GenBank/DDBJ databases">
        <authorList>
            <person name="Sun L."/>
            <person name="Chen Z."/>
        </authorList>
    </citation>
    <scope>NUCLEOTIDE SEQUENCE [LARGE SCALE GENOMIC DNA]</scope>
    <source>
        <strain evidence="4">DSM 16012</strain>
    </source>
</reference>
<feature type="domain" description="Peptidase M28" evidence="2">
    <location>
        <begin position="325"/>
        <end position="521"/>
    </location>
</feature>
<organism evidence="4 5">
    <name type="scientific">Siminovitchia fortis</name>
    <dbReference type="NCBI Taxonomy" id="254758"/>
    <lineage>
        <taxon>Bacteria</taxon>
        <taxon>Bacillati</taxon>
        <taxon>Bacillota</taxon>
        <taxon>Bacilli</taxon>
        <taxon>Bacillales</taxon>
        <taxon>Bacillaceae</taxon>
        <taxon>Siminovitchia</taxon>
    </lineage>
</organism>
<evidence type="ECO:0000313" key="4">
    <source>
        <dbReference type="EMBL" id="RWR11916.1"/>
    </source>
</evidence>
<dbReference type="AlphaFoldDB" id="A0A443IUZ6"/>
<keyword evidence="5" id="KW-1185">Reference proteome</keyword>
<gene>
    <name evidence="4" type="ORF">D4N35_007565</name>
</gene>
<dbReference type="PANTHER" id="PTHR12147">
    <property type="entry name" value="METALLOPEPTIDASE M28 FAMILY MEMBER"/>
    <property type="match status" value="1"/>
</dbReference>
<dbReference type="SUPFAM" id="SSF52025">
    <property type="entry name" value="PA domain"/>
    <property type="match status" value="1"/>
</dbReference>